<reference evidence="2" key="1">
    <citation type="journal article" date="2019" name="Int. J. Syst. Evol. Microbiol.">
        <title>The Global Catalogue of Microorganisms (GCM) 10K type strain sequencing project: providing services to taxonomists for standard genome sequencing and annotation.</title>
        <authorList>
            <consortium name="The Broad Institute Genomics Platform"/>
            <consortium name="The Broad Institute Genome Sequencing Center for Infectious Disease"/>
            <person name="Wu L."/>
            <person name="Ma J."/>
        </authorList>
    </citation>
    <scope>NUCLEOTIDE SEQUENCE [LARGE SCALE GENOMIC DNA]</scope>
    <source>
        <strain evidence="2">CCUG 52468</strain>
    </source>
</reference>
<evidence type="ECO:0008006" key="3">
    <source>
        <dbReference type="Google" id="ProtNLM"/>
    </source>
</evidence>
<accession>A0ABW3RMJ4</accession>
<dbReference type="EMBL" id="JBHTKY010000012">
    <property type="protein sequence ID" value="MFD1165897.1"/>
    <property type="molecule type" value="Genomic_DNA"/>
</dbReference>
<organism evidence="1 2">
    <name type="scientific">Sphingobacterium daejeonense</name>
    <dbReference type="NCBI Taxonomy" id="371142"/>
    <lineage>
        <taxon>Bacteria</taxon>
        <taxon>Pseudomonadati</taxon>
        <taxon>Bacteroidota</taxon>
        <taxon>Sphingobacteriia</taxon>
        <taxon>Sphingobacteriales</taxon>
        <taxon>Sphingobacteriaceae</taxon>
        <taxon>Sphingobacterium</taxon>
    </lineage>
</organism>
<name>A0ABW3RMJ4_9SPHI</name>
<protein>
    <recommendedName>
        <fullName evidence="3">Thioredoxin domain-containing protein</fullName>
    </recommendedName>
</protein>
<dbReference type="InterPro" id="IPR036249">
    <property type="entry name" value="Thioredoxin-like_sf"/>
</dbReference>
<dbReference type="SUPFAM" id="SSF52833">
    <property type="entry name" value="Thioredoxin-like"/>
    <property type="match status" value="1"/>
</dbReference>
<keyword evidence="2" id="KW-1185">Reference proteome</keyword>
<proteinExistence type="predicted"/>
<comment type="caution">
    <text evidence="1">The sequence shown here is derived from an EMBL/GenBank/DDBJ whole genome shotgun (WGS) entry which is preliminary data.</text>
</comment>
<dbReference type="Proteomes" id="UP001597205">
    <property type="component" value="Unassembled WGS sequence"/>
</dbReference>
<evidence type="ECO:0000313" key="1">
    <source>
        <dbReference type="EMBL" id="MFD1165897.1"/>
    </source>
</evidence>
<dbReference type="RefSeq" id="WP_260029990.1">
    <property type="nucleotide sequence ID" value="NZ_JALXMZ010000004.1"/>
</dbReference>
<sequence length="165" mass="18760">MKNFISTIILIFTIVGVLNAQVPEVMPSFSKFTDMNSGMKVTSDSINKEHTQVFVLFDPGCGHCQELGQGIAQSLDVIRPDVDFYFISMQEKALVDGYINMFAKGLKSDSRVRFLYDPEGEFILNFHPKNFPSTYIYEAKSLQILKQFDGENKVNSLLPFLKKQQ</sequence>
<evidence type="ECO:0000313" key="2">
    <source>
        <dbReference type="Proteomes" id="UP001597205"/>
    </source>
</evidence>
<dbReference type="Gene3D" id="3.40.30.10">
    <property type="entry name" value="Glutaredoxin"/>
    <property type="match status" value="1"/>
</dbReference>
<gene>
    <name evidence="1" type="ORF">ACFQ2C_09805</name>
</gene>